<comment type="caution">
    <text evidence="1">The sequence shown here is derived from an EMBL/GenBank/DDBJ whole genome shotgun (WGS) entry which is preliminary data.</text>
</comment>
<dbReference type="EMBL" id="LAZR01001636">
    <property type="protein sequence ID" value="KKN41629.1"/>
    <property type="molecule type" value="Genomic_DNA"/>
</dbReference>
<gene>
    <name evidence="1" type="ORF">LCGC14_0721340</name>
</gene>
<organism evidence="1">
    <name type="scientific">marine sediment metagenome</name>
    <dbReference type="NCBI Taxonomy" id="412755"/>
    <lineage>
        <taxon>unclassified sequences</taxon>
        <taxon>metagenomes</taxon>
        <taxon>ecological metagenomes</taxon>
    </lineage>
</organism>
<accession>A0A0F9QGG9</accession>
<proteinExistence type="predicted"/>
<sequence>MTIYTYIFSVEYTYRRVHFPTKTIRLKYPYFSQLTLQRFKILSKLSTFYFNVLAAKIK</sequence>
<reference evidence="1" key="1">
    <citation type="journal article" date="2015" name="Nature">
        <title>Complex archaea that bridge the gap between prokaryotes and eukaryotes.</title>
        <authorList>
            <person name="Spang A."/>
            <person name="Saw J.H."/>
            <person name="Jorgensen S.L."/>
            <person name="Zaremba-Niedzwiedzka K."/>
            <person name="Martijn J."/>
            <person name="Lind A.E."/>
            <person name="van Eijk R."/>
            <person name="Schleper C."/>
            <person name="Guy L."/>
            <person name="Ettema T.J."/>
        </authorList>
    </citation>
    <scope>NUCLEOTIDE SEQUENCE</scope>
</reference>
<dbReference type="AlphaFoldDB" id="A0A0F9QGG9"/>
<evidence type="ECO:0000313" key="1">
    <source>
        <dbReference type="EMBL" id="KKN41629.1"/>
    </source>
</evidence>
<name>A0A0F9QGG9_9ZZZZ</name>
<protein>
    <submittedName>
        <fullName evidence="1">Uncharacterized protein</fullName>
    </submittedName>
</protein>